<dbReference type="Gene3D" id="3.10.129.10">
    <property type="entry name" value="Hotdog Thioesterase"/>
    <property type="match status" value="1"/>
</dbReference>
<dbReference type="SUPFAM" id="SSF54637">
    <property type="entry name" value="Thioesterase/thiol ester dehydrase-isomerase"/>
    <property type="match status" value="1"/>
</dbReference>
<evidence type="ECO:0000313" key="4">
    <source>
        <dbReference type="Proteomes" id="UP000315010"/>
    </source>
</evidence>
<dbReference type="AlphaFoldDB" id="A0A5C5Z526"/>
<comment type="similarity">
    <text evidence="1">Belongs to the 4-hydroxybenzoyl-CoA thioesterase family.</text>
</comment>
<accession>A0A5C5Z526</accession>
<reference evidence="3 4" key="1">
    <citation type="submission" date="2019-02" db="EMBL/GenBank/DDBJ databases">
        <title>Deep-cultivation of Planctomycetes and their phenomic and genomic characterization uncovers novel biology.</title>
        <authorList>
            <person name="Wiegand S."/>
            <person name="Jogler M."/>
            <person name="Boedeker C."/>
            <person name="Pinto D."/>
            <person name="Vollmers J."/>
            <person name="Rivas-Marin E."/>
            <person name="Kohn T."/>
            <person name="Peeters S.H."/>
            <person name="Heuer A."/>
            <person name="Rast P."/>
            <person name="Oberbeckmann S."/>
            <person name="Bunk B."/>
            <person name="Jeske O."/>
            <person name="Meyerdierks A."/>
            <person name="Storesund J.E."/>
            <person name="Kallscheuer N."/>
            <person name="Luecker S."/>
            <person name="Lage O.M."/>
            <person name="Pohl T."/>
            <person name="Merkel B.J."/>
            <person name="Hornburger P."/>
            <person name="Mueller R.-W."/>
            <person name="Bruemmer F."/>
            <person name="Labrenz M."/>
            <person name="Spormann A.M."/>
            <person name="Op Den Camp H."/>
            <person name="Overmann J."/>
            <person name="Amann R."/>
            <person name="Jetten M.S.M."/>
            <person name="Mascher T."/>
            <person name="Medema M.H."/>
            <person name="Devos D.P."/>
            <person name="Kaster A.-K."/>
            <person name="Ovreas L."/>
            <person name="Rohde M."/>
            <person name="Galperin M.Y."/>
            <person name="Jogler C."/>
        </authorList>
    </citation>
    <scope>NUCLEOTIDE SEQUENCE [LARGE SCALE GENOMIC DNA]</scope>
    <source>
        <strain evidence="3 4">CA13</strain>
    </source>
</reference>
<dbReference type="PANTHER" id="PTHR31793">
    <property type="entry name" value="4-HYDROXYBENZOYL-COA THIOESTERASE FAMILY MEMBER"/>
    <property type="match status" value="1"/>
</dbReference>
<protein>
    <submittedName>
        <fullName evidence="3">Long-chain acyl-CoA thioesterase FadM</fullName>
        <ecNumber evidence="3">3.1.2.-</ecNumber>
    </submittedName>
</protein>
<evidence type="ECO:0000256" key="2">
    <source>
        <dbReference type="ARBA" id="ARBA00022801"/>
    </source>
</evidence>
<dbReference type="EC" id="3.1.2.-" evidence="3"/>
<gene>
    <name evidence="3" type="primary">fadM</name>
    <name evidence="3" type="ORF">CA13_37620</name>
</gene>
<keyword evidence="2 3" id="KW-0378">Hydrolase</keyword>
<dbReference type="InterPro" id="IPR050563">
    <property type="entry name" value="4-hydroxybenzoyl-CoA_TE"/>
</dbReference>
<dbReference type="OrthoDB" id="9801517at2"/>
<dbReference type="RefSeq" id="WP_146398713.1">
    <property type="nucleotide sequence ID" value="NZ_SJPJ01000001.1"/>
</dbReference>
<sequence>MLSFFDLSHTVDPNEIDSQQHVHNLRYLQWTLWAAGKHSAAIGWDAKEAAAEGLGWVVRQHEITYRAAAFANDELIVRTWVSQIQRYASTRKTLICRPADNAVLAKVQTRWVYVDLRNHKVIEIPDDVREKMAISKTPALPWH</sequence>
<dbReference type="Proteomes" id="UP000315010">
    <property type="component" value="Unassembled WGS sequence"/>
</dbReference>
<organism evidence="3 4">
    <name type="scientific">Novipirellula herctigrandis</name>
    <dbReference type="NCBI Taxonomy" id="2527986"/>
    <lineage>
        <taxon>Bacteria</taxon>
        <taxon>Pseudomonadati</taxon>
        <taxon>Planctomycetota</taxon>
        <taxon>Planctomycetia</taxon>
        <taxon>Pirellulales</taxon>
        <taxon>Pirellulaceae</taxon>
        <taxon>Novipirellula</taxon>
    </lineage>
</organism>
<comment type="caution">
    <text evidence="3">The sequence shown here is derived from an EMBL/GenBank/DDBJ whole genome shotgun (WGS) entry which is preliminary data.</text>
</comment>
<dbReference type="EMBL" id="SJPJ01000001">
    <property type="protein sequence ID" value="TWT82300.1"/>
    <property type="molecule type" value="Genomic_DNA"/>
</dbReference>
<name>A0A5C5Z526_9BACT</name>
<dbReference type="GO" id="GO:0047617">
    <property type="term" value="F:fatty acyl-CoA hydrolase activity"/>
    <property type="evidence" value="ECO:0007669"/>
    <property type="project" value="TreeGrafter"/>
</dbReference>
<proteinExistence type="inferred from homology"/>
<dbReference type="InterPro" id="IPR029069">
    <property type="entry name" value="HotDog_dom_sf"/>
</dbReference>
<keyword evidence="4" id="KW-1185">Reference proteome</keyword>
<evidence type="ECO:0000313" key="3">
    <source>
        <dbReference type="EMBL" id="TWT82300.1"/>
    </source>
</evidence>
<dbReference type="CDD" id="cd00586">
    <property type="entry name" value="4HBT"/>
    <property type="match status" value="1"/>
</dbReference>
<evidence type="ECO:0000256" key="1">
    <source>
        <dbReference type="ARBA" id="ARBA00005953"/>
    </source>
</evidence>
<dbReference type="PANTHER" id="PTHR31793:SF27">
    <property type="entry name" value="NOVEL THIOESTERASE SUPERFAMILY DOMAIN AND SAPOSIN A-TYPE DOMAIN CONTAINING PROTEIN (0610012H03RIK)"/>
    <property type="match status" value="1"/>
</dbReference>
<dbReference type="Pfam" id="PF13279">
    <property type="entry name" value="4HBT_2"/>
    <property type="match status" value="1"/>
</dbReference>